<evidence type="ECO:0000313" key="1">
    <source>
        <dbReference type="EMBL" id="KAF6402193.1"/>
    </source>
</evidence>
<dbReference type="GO" id="GO:0006508">
    <property type="term" value="P:proteolysis"/>
    <property type="evidence" value="ECO:0007669"/>
    <property type="project" value="UniProtKB-KW"/>
</dbReference>
<dbReference type="Proteomes" id="UP000593571">
    <property type="component" value="Unassembled WGS sequence"/>
</dbReference>
<name>A0A7J8BTL2_ROUAE</name>
<comment type="caution">
    <text evidence="1">The sequence shown here is derived from an EMBL/GenBank/DDBJ whole genome shotgun (WGS) entry which is preliminary data.</text>
</comment>
<keyword evidence="2" id="KW-1185">Reference proteome</keyword>
<organism evidence="1 2">
    <name type="scientific">Rousettus aegyptiacus</name>
    <name type="common">Egyptian fruit bat</name>
    <name type="synonym">Pteropus aegyptiacus</name>
    <dbReference type="NCBI Taxonomy" id="9407"/>
    <lineage>
        <taxon>Eukaryota</taxon>
        <taxon>Metazoa</taxon>
        <taxon>Chordata</taxon>
        <taxon>Craniata</taxon>
        <taxon>Vertebrata</taxon>
        <taxon>Euteleostomi</taxon>
        <taxon>Mammalia</taxon>
        <taxon>Eutheria</taxon>
        <taxon>Laurasiatheria</taxon>
        <taxon>Chiroptera</taxon>
        <taxon>Yinpterochiroptera</taxon>
        <taxon>Pteropodoidea</taxon>
        <taxon>Pteropodidae</taxon>
        <taxon>Rousettinae</taxon>
        <taxon>Rousettus</taxon>
    </lineage>
</organism>
<reference evidence="1 2" key="1">
    <citation type="journal article" date="2020" name="Nature">
        <title>Six reference-quality genomes reveal evolution of bat adaptations.</title>
        <authorList>
            <person name="Jebb D."/>
            <person name="Huang Z."/>
            <person name="Pippel M."/>
            <person name="Hughes G.M."/>
            <person name="Lavrichenko K."/>
            <person name="Devanna P."/>
            <person name="Winkler S."/>
            <person name="Jermiin L.S."/>
            <person name="Skirmuntt E.C."/>
            <person name="Katzourakis A."/>
            <person name="Burkitt-Gray L."/>
            <person name="Ray D.A."/>
            <person name="Sullivan K.A.M."/>
            <person name="Roscito J.G."/>
            <person name="Kirilenko B.M."/>
            <person name="Davalos L.M."/>
            <person name="Corthals A.P."/>
            <person name="Power M.L."/>
            <person name="Jones G."/>
            <person name="Ransome R.D."/>
            <person name="Dechmann D.K.N."/>
            <person name="Locatelli A.G."/>
            <person name="Puechmaille S.J."/>
            <person name="Fedrigo O."/>
            <person name="Jarvis E.D."/>
            <person name="Hiller M."/>
            <person name="Vernes S.C."/>
            <person name="Myers E.W."/>
            <person name="Teeling E.C."/>
        </authorList>
    </citation>
    <scope>NUCLEOTIDE SEQUENCE [LARGE SCALE GENOMIC DNA]</scope>
    <source>
        <strain evidence="1">MRouAeg1</strain>
        <tissue evidence="1">Muscle</tissue>
    </source>
</reference>
<dbReference type="EMBL" id="JACASE010000016">
    <property type="protein sequence ID" value="KAF6402193.1"/>
    <property type="molecule type" value="Genomic_DNA"/>
</dbReference>
<evidence type="ECO:0000313" key="2">
    <source>
        <dbReference type="Proteomes" id="UP000593571"/>
    </source>
</evidence>
<gene>
    <name evidence="1" type="ORF">HJG63_016011</name>
</gene>
<proteinExistence type="predicted"/>
<keyword evidence="1" id="KW-0645">Protease</keyword>
<accession>A0A7J8BTL2</accession>
<keyword evidence="1" id="KW-0378">Hydrolase</keyword>
<dbReference type="AlphaFoldDB" id="A0A7J8BTL2"/>
<dbReference type="GO" id="GO:0008233">
    <property type="term" value="F:peptidase activity"/>
    <property type="evidence" value="ECO:0007669"/>
    <property type="project" value="UniProtKB-KW"/>
</dbReference>
<sequence>MNVGIQISSRSRFHFFYISTQKQDCCIIRVWQQGQRRERAESKGNIEQRRGSSQCWDQCQVTRCALGPSPI</sequence>
<protein>
    <submittedName>
        <fullName evidence="1">Serine protease 55</fullName>
    </submittedName>
</protein>